<keyword evidence="11 14" id="KW-1015">Disulfide bond</keyword>
<evidence type="ECO:0000256" key="15">
    <source>
        <dbReference type="SAM" id="MobiDB-lite"/>
    </source>
</evidence>
<feature type="domain" description="Laminin G" evidence="17">
    <location>
        <begin position="2124"/>
        <end position="2313"/>
    </location>
</feature>
<evidence type="ECO:0000256" key="9">
    <source>
        <dbReference type="ARBA" id="ARBA00022989"/>
    </source>
</evidence>
<feature type="domain" description="EGF-like" evidence="18">
    <location>
        <begin position="2050"/>
        <end position="2086"/>
    </location>
</feature>
<evidence type="ECO:0000256" key="7">
    <source>
        <dbReference type="ARBA" id="ARBA00022837"/>
    </source>
</evidence>
<dbReference type="FunFam" id="2.60.40.60:FF:000116">
    <property type="entry name" value="Dachsous cadherin-related 2"/>
    <property type="match status" value="1"/>
</dbReference>
<dbReference type="FunFam" id="2.60.40.60:FF:000020">
    <property type="entry name" value="Dachsous cadherin-related 1b"/>
    <property type="match status" value="3"/>
</dbReference>
<dbReference type="PROSITE" id="PS01187">
    <property type="entry name" value="EGF_CA"/>
    <property type="match status" value="1"/>
</dbReference>
<dbReference type="CDD" id="cd00110">
    <property type="entry name" value="LamG"/>
    <property type="match status" value="2"/>
</dbReference>
<dbReference type="PROSITE" id="PS00232">
    <property type="entry name" value="CADHERIN_1"/>
    <property type="match status" value="8"/>
</dbReference>
<feature type="domain" description="Cadherin" evidence="19">
    <location>
        <begin position="625"/>
        <end position="725"/>
    </location>
</feature>
<evidence type="ECO:0000259" key="17">
    <source>
        <dbReference type="PROSITE" id="PS50025"/>
    </source>
</evidence>
<dbReference type="OrthoDB" id="6252479at2759"/>
<dbReference type="FunFam" id="2.10.25.10:FF:000125">
    <property type="entry name" value="Neurogenic locus notch protein-like"/>
    <property type="match status" value="1"/>
</dbReference>
<evidence type="ECO:0000256" key="11">
    <source>
        <dbReference type="ARBA" id="ARBA00023157"/>
    </source>
</evidence>
<dbReference type="SMART" id="SM00179">
    <property type="entry name" value="EGF_CA"/>
    <property type="match status" value="3"/>
</dbReference>
<dbReference type="Pfam" id="PF00008">
    <property type="entry name" value="EGF"/>
    <property type="match status" value="2"/>
</dbReference>
<dbReference type="FunFam" id="2.60.40.60:FF:000010">
    <property type="entry name" value="Cadherin EGF LAG seven-pass G-type receptor 3"/>
    <property type="match status" value="1"/>
</dbReference>
<dbReference type="PROSITE" id="PS50026">
    <property type="entry name" value="EGF_3"/>
    <property type="match status" value="5"/>
</dbReference>
<sequence length="2946" mass="324425">MAFTKTVYSFEVKENTVPGTVVGKVGTVFEALTPIKYSVQEDDGENLFLLNPFSGEFLLSRSLDFEAQRFYILTVVVQQGDSKVSSVRVYFNVLDVNANPPVFSQDTFSALLLEDTVVGTCFLALIVSDKDDGDNGALKLTVAGGADEGMFFINRAGSLCLKTELDRERQPFYNLTVTANDCVQPVYLQFTTTANVIVVVGDINDNAPSFMSAKTISIPEDTALHSVIMTLHAEDKDTGSNGEVLYYLNNTSSGIFSIDNRSGKIYLEEALDREQVDTMTITVTVTDKGSPRMATTGNITVHVEDVNDHDPKFSQSTFSLTIREDAPRGTSLFQVQALDRDIGINGQVLYILTQTSPFVVDSVRGVITVMEKLDRERNSNYTLIITAVDQGDIYRSSTAAISLTVLDVNDFAPIFTPQTLTLHVMENEEAPSQLTHQISALDEDLGINSLLTYFIHTGNSDGFFSVIPNGTFQIVHSLDREKESLYSVTIIAVDSGLPPLTGTLTLHVIVDDVNDNSPEFSEEVYNTIVSEGCSTGTVFAMITASDIDEGLNGEIRYSMENLDVPFAIEETSGELLTTKVLDRETVAIYRLMVIGSDKHPTQPMSSSVLVTVLIGDINDHGPQFLNSPYVAYVPTEMAPGSVVCALRATDEDTEMNAELHYSLYGQSSDLFSIQPYSGTVFTSSALWRTEAIVVNVHVEDAGENPKFDVTTISIRFQNASEFPEINVSVISGFLSEDTPVGTLVAVVSAASIRAEPVFFYLASGNLEDMFHVEQASGVLTVENPLDYENKKEFTLLVEARDSGSPPFSSFAEIPINISDINDNFPHFTQAVYRCEVFENSPPSWVCDVLAIDADSGSYGTVQYNITEGNTDGFFTIDPENGLLSTTASLDREHIPEFNLTVEAAELNTPLHKDTVTVIVVVLDRNDNAPRFSQIFLTEVIEDSPVGHTILQVTSADDDTGANAVIYYSIIDQSDDLTFNIGFTSGFITVGRLMDRELKDHYILKVNANDSAWSISTEVTIIIVDVNDNEPVFSNPFYSIVLTETKAKEVFVMQVFATDADMGQNCEIVYAIEHEHEQFWVNASSGEIYTKQPLMLHNSAFEIYEFTVIALDCGSVPLYSTATVTVRLEPYNSYPPMFLAFKPLIAIPHNMAVGTEVVQLTAIDQDVSNTSIGIEYFLDGGNASDFFWIQADNGKVRLNHSLVESVNMYYTLLVIAKDQGFPSLSSHSEITLEITGRNQFSPSFREPDVIFSVPEDLPTGSVIGKILAEDGDYGPNGAIMYCITPDHKYLPFSVGEASGLLKLIRELDFEKENIYYLQITALDGGWVSKTGTVNVTVVVMDVNDNPPVFSSSEYITSVPENSEIGTNVLFVKTTDADAGAQIAYSFIAGHVDKFAIDSNNGTIITLDVFDYEQEQMFDLTIKALNNGRHTLFSLAHVVIHISDVNEYTPIFRKKEYNFSVFKNAALGTRIGKITATDYDQGPAGQVFYLMFGQNKHMGFEINKQSGEIYTTGSLRKQGNSHVVLKILAKNSGVITGMDEDEALVHISVIDTNDAPVFTSELYLANVEEDSPVGTSVITVSALDEDSILDWNSFFFSIENGNTNFSFAIDSSSGVISVNSTLDRELWPVYNLTVTATDNGSPPSTGTTNVIVTIDDVNDNTPILTLTEAQVKENQPQGTLIATLNAFDSDLPPNQGPFTYWLVNLSTGTAFSLTPDGVLFTTRTIDREQISSYRVLVAVRDAGVPPLSSTTMIHIKIMDENDNPSLPRNIFIEVKYFGSAFHGGLIGNVHPEDQDESDTFYCAIKSGQLNMFTIPNGTCELMSSPFQGEATLNITIEATDQLHFPVNNSIYVNYKGFTNATLDSCILFYVSSSSMEEFMSNKYLRFVKALDSLFNLQASKTHVFGIKHLGSEILLLAAAKNYNGQYLSKEVASGISVGHRRLLEAQSNVKITRITTDPCLTSPCQNGATCNKNIYISRDVAVLESSAVIFVSPQKEIFNCTCPSGFTGELCEEDTDECEANPCKNKGTCVNTPGSFYCHCQSGFSGLFCSPDEDKCLKVKCQNGGTCIPTQDGYHCRCVPGFEGEMCEQPTNHCRSGPCVEGSCTNSQTGFSCQCPFGVSGVHCEEHSYGFEELSFMEFPPLDRRTNLISLEFATVQRKSLLLYNHGGSSSREFFALEILDGAIHLSYDLGSGPVRLHTNKQVADGYFHSVTARRIGNMGSLHVDNCTDEENTGFCFSQSDGSSLKRTLDVGSNMTFGGTNTFESVLLHPGQIKTHDFVGCIRNTHVNGILLRPSMALATYNILNRCPRTTASPCHSNPCKNGGVCHDLWSYSICECKSIFTGSNCAKEMSEELVLRFNGNEYIEYVIKERFKRDYLLKGLLDDNKEENSRDQRVVEIKFKTQEDGVLISVVEKIGFSMLKIKDRRPVYIFKDTLSGHESEFPLDSPVADGVWHVLTLLSNGQTTFLLLDNTSALNITEHRMDLSPVRVEKIILGAAVTGFTGCVQYFTVSGYTLPVSGHSEMVEVRPSSTLIKPGCSPPAVCLPCSEEDTARGHCLSALCQNRLGGCGRAEQNTSCVCLHNVSDHACDICLSTTESRNQCPQAQVSAHLWLLALILPLISILVIIGICFAVYKVRRHKAEGQTDNSQQKTEQGTGNVVFCFDDNRTLTYAENKKQNVPIRADQPRLKVEFYSDASLSSVLPVPNNELEYYEIGSICSELHSDTASLTLSWHKHLYSTKCVKVEPKQRGDLRGLLAGFKKEHSSEERATCQTKPQDIAFLNKQLLTKIDLQYAPLCHKKRLELEFLDPVQCLTLEEISKLNTPQDKTMSHRESLRSGPTKSHTLINGSSDSETDSTFTCSESECGQFACSFRQQGILPVSTFLKHTCPSDAGQDKAESAPSSMFEQWGNILNIHLPFSSYAPVFEDIACLPTDQMYSYEMQSDIEEII</sequence>
<dbReference type="GO" id="GO:0005509">
    <property type="term" value="F:calcium ion binding"/>
    <property type="evidence" value="ECO:0007669"/>
    <property type="project" value="UniProtKB-UniRule"/>
</dbReference>
<evidence type="ECO:0000256" key="13">
    <source>
        <dbReference type="PROSITE-ProRule" id="PRU00043"/>
    </source>
</evidence>
<feature type="domain" description="Cadherin" evidence="19">
    <location>
        <begin position="1144"/>
        <end position="1243"/>
    </location>
</feature>
<feature type="domain" description="EGF-like" evidence="18">
    <location>
        <begin position="1953"/>
        <end position="2010"/>
    </location>
</feature>
<dbReference type="Gene3D" id="2.10.25.10">
    <property type="entry name" value="Laminin"/>
    <property type="match status" value="5"/>
</dbReference>
<proteinExistence type="predicted"/>
<reference evidence="21" key="1">
    <citation type="submission" date="2025-08" db="UniProtKB">
        <authorList>
            <consortium name="RefSeq"/>
        </authorList>
    </citation>
    <scope>IDENTIFICATION</scope>
</reference>
<keyword evidence="10 16" id="KW-0472">Membrane</keyword>
<dbReference type="InterPro" id="IPR000742">
    <property type="entry name" value="EGF"/>
</dbReference>
<dbReference type="SUPFAM" id="SSF49899">
    <property type="entry name" value="Concanavalin A-like lectins/glucanases"/>
    <property type="match status" value="2"/>
</dbReference>
<dbReference type="Proteomes" id="UP000515161">
    <property type="component" value="Unplaced"/>
</dbReference>
<feature type="disulfide bond" evidence="14">
    <location>
        <begin position="2076"/>
        <end position="2085"/>
    </location>
</feature>
<dbReference type="Pfam" id="PF00028">
    <property type="entry name" value="Cadherin"/>
    <property type="match status" value="16"/>
</dbReference>
<organism evidence="20 21">
    <name type="scientific">Gymnodraco acuticeps</name>
    <name type="common">Antarctic dragonfish</name>
    <dbReference type="NCBI Taxonomy" id="8218"/>
    <lineage>
        <taxon>Eukaryota</taxon>
        <taxon>Metazoa</taxon>
        <taxon>Chordata</taxon>
        <taxon>Craniata</taxon>
        <taxon>Vertebrata</taxon>
        <taxon>Euteleostomi</taxon>
        <taxon>Actinopterygii</taxon>
        <taxon>Neopterygii</taxon>
        <taxon>Teleostei</taxon>
        <taxon>Neoteleostei</taxon>
        <taxon>Acanthomorphata</taxon>
        <taxon>Eupercaria</taxon>
        <taxon>Perciformes</taxon>
        <taxon>Notothenioidei</taxon>
        <taxon>Bathydraconidae</taxon>
        <taxon>Gymnodraco</taxon>
    </lineage>
</organism>
<feature type="compositionally biased region" description="Polar residues" evidence="15">
    <location>
        <begin position="2834"/>
        <end position="2848"/>
    </location>
</feature>
<feature type="disulfide bond" evidence="14">
    <location>
        <begin position="2335"/>
        <end position="2344"/>
    </location>
</feature>
<dbReference type="InterPro" id="IPR020894">
    <property type="entry name" value="Cadherin_CS"/>
</dbReference>
<dbReference type="PANTHER" id="PTHR24026:SF51">
    <property type="entry name" value="PROTOCADHERIN-LIKE WING POLARITY PROTEIN STAN"/>
    <property type="match status" value="1"/>
</dbReference>
<evidence type="ECO:0000256" key="14">
    <source>
        <dbReference type="PROSITE-ProRule" id="PRU00076"/>
    </source>
</evidence>
<feature type="disulfide bond" evidence="14">
    <location>
        <begin position="2038"/>
        <end position="2047"/>
    </location>
</feature>
<comment type="subcellular location">
    <subcellularLocation>
        <location evidence="1">Cell membrane</location>
        <topology evidence="1">Single-pass membrane protein</topology>
    </subcellularLocation>
</comment>
<dbReference type="SMART" id="SM00282">
    <property type="entry name" value="LamG"/>
    <property type="match status" value="2"/>
</dbReference>
<dbReference type="FunFam" id="2.60.40.60:FF:000080">
    <property type="entry name" value="FAT atypical cadherin 1"/>
    <property type="match status" value="1"/>
</dbReference>
<dbReference type="SUPFAM" id="SSF57196">
    <property type="entry name" value="EGF/Laminin"/>
    <property type="match status" value="2"/>
</dbReference>
<dbReference type="PROSITE" id="PS50268">
    <property type="entry name" value="CADHERIN_2"/>
    <property type="match status" value="17"/>
</dbReference>
<feature type="disulfide bond" evidence="14">
    <location>
        <begin position="2000"/>
        <end position="2009"/>
    </location>
</feature>
<evidence type="ECO:0000256" key="16">
    <source>
        <dbReference type="SAM" id="Phobius"/>
    </source>
</evidence>
<dbReference type="GO" id="GO:0007156">
    <property type="term" value="P:homophilic cell adhesion via plasma membrane adhesion molecules"/>
    <property type="evidence" value="ECO:0007669"/>
    <property type="project" value="InterPro"/>
</dbReference>
<dbReference type="FunFam" id="2.60.40.60:FF:000039">
    <property type="entry name" value="FAT atypical cadherin 3"/>
    <property type="match status" value="1"/>
</dbReference>
<dbReference type="Gene3D" id="2.60.120.200">
    <property type="match status" value="2"/>
</dbReference>
<keyword evidence="20" id="KW-1185">Reference proteome</keyword>
<feature type="domain" description="Cadherin" evidence="19">
    <location>
        <begin position="416"/>
        <end position="520"/>
    </location>
</feature>
<feature type="domain" description="Cadherin" evidence="19">
    <location>
        <begin position="1451"/>
        <end position="1556"/>
    </location>
</feature>
<dbReference type="PROSITE" id="PS00022">
    <property type="entry name" value="EGF_1"/>
    <property type="match status" value="5"/>
</dbReference>
<dbReference type="InterPro" id="IPR015919">
    <property type="entry name" value="Cadherin-like_sf"/>
</dbReference>
<protein>
    <submittedName>
        <fullName evidence="21">Protocadherin Fat 4 isoform X1</fullName>
    </submittedName>
</protein>
<feature type="domain" description="Cadherin" evidence="19">
    <location>
        <begin position="104"/>
        <end position="210"/>
    </location>
</feature>
<feature type="domain" description="Cadherin" evidence="19">
    <location>
        <begin position="1661"/>
        <end position="1767"/>
    </location>
</feature>
<keyword evidence="4 16" id="KW-0812">Transmembrane</keyword>
<feature type="domain" description="Cadherin" evidence="19">
    <location>
        <begin position="210"/>
        <end position="313"/>
    </location>
</feature>
<dbReference type="PROSITE" id="PS01186">
    <property type="entry name" value="EGF_2"/>
    <property type="match status" value="3"/>
</dbReference>
<dbReference type="CDD" id="cd00054">
    <property type="entry name" value="EGF_CA"/>
    <property type="match status" value="4"/>
</dbReference>
<evidence type="ECO:0000259" key="18">
    <source>
        <dbReference type="PROSITE" id="PS50026"/>
    </source>
</evidence>
<feature type="domain" description="EGF-like" evidence="18">
    <location>
        <begin position="2309"/>
        <end position="2345"/>
    </location>
</feature>
<evidence type="ECO:0000256" key="2">
    <source>
        <dbReference type="ARBA" id="ARBA00022475"/>
    </source>
</evidence>
<feature type="domain" description="Cadherin" evidence="19">
    <location>
        <begin position="4"/>
        <end position="103"/>
    </location>
</feature>
<feature type="disulfide bond" evidence="14">
    <location>
        <begin position="2113"/>
        <end position="2122"/>
    </location>
</feature>
<dbReference type="InterPro" id="IPR018097">
    <property type="entry name" value="EGF_Ca-bd_CS"/>
</dbReference>
<feature type="domain" description="EGF-like" evidence="18">
    <location>
        <begin position="2088"/>
        <end position="2123"/>
    </location>
</feature>
<feature type="transmembrane region" description="Helical" evidence="16">
    <location>
        <begin position="2608"/>
        <end position="2631"/>
    </location>
</feature>
<evidence type="ECO:0000256" key="4">
    <source>
        <dbReference type="ARBA" id="ARBA00022692"/>
    </source>
</evidence>
<feature type="domain" description="Laminin G" evidence="17">
    <location>
        <begin position="2369"/>
        <end position="2535"/>
    </location>
</feature>
<dbReference type="FunFam" id="2.60.40.60:FF:000037">
    <property type="entry name" value="FAT atypical cadherin 1"/>
    <property type="match status" value="1"/>
</dbReference>
<keyword evidence="2" id="KW-1003">Cell membrane</keyword>
<feature type="domain" description="EGF-like" evidence="18">
    <location>
        <begin position="2012"/>
        <end position="2048"/>
    </location>
</feature>
<feature type="domain" description="Cadherin" evidence="19">
    <location>
        <begin position="828"/>
        <end position="931"/>
    </location>
</feature>
<dbReference type="InterPro" id="IPR002126">
    <property type="entry name" value="Cadherin-like_dom"/>
</dbReference>
<evidence type="ECO:0000256" key="8">
    <source>
        <dbReference type="ARBA" id="ARBA00022889"/>
    </source>
</evidence>
<dbReference type="FunFam" id="2.60.40.60:FF:000024">
    <property type="entry name" value="FAT atypical cadherin 3"/>
    <property type="match status" value="2"/>
</dbReference>
<feature type="disulfide bond" evidence="14">
    <location>
        <begin position="2092"/>
        <end position="2102"/>
    </location>
</feature>
<feature type="domain" description="Cadherin" evidence="19">
    <location>
        <begin position="931"/>
        <end position="1032"/>
    </location>
</feature>
<dbReference type="PROSITE" id="PS50025">
    <property type="entry name" value="LAM_G_DOMAIN"/>
    <property type="match status" value="2"/>
</dbReference>
<dbReference type="PROSITE" id="PS00010">
    <property type="entry name" value="ASX_HYDROXYL"/>
    <property type="match status" value="2"/>
</dbReference>
<dbReference type="Gene3D" id="2.60.40.60">
    <property type="entry name" value="Cadherins"/>
    <property type="match status" value="17"/>
</dbReference>
<dbReference type="InterPro" id="IPR013320">
    <property type="entry name" value="ConA-like_dom_sf"/>
</dbReference>
<dbReference type="FunFam" id="2.60.40.60:FF:000033">
    <property type="entry name" value="FAT atypical cadherin 1"/>
    <property type="match status" value="2"/>
</dbReference>
<dbReference type="GeneID" id="117540449"/>
<dbReference type="KEGG" id="gacu:117540449"/>
<evidence type="ECO:0000256" key="3">
    <source>
        <dbReference type="ARBA" id="ARBA00022536"/>
    </source>
</evidence>
<keyword evidence="3 14" id="KW-0245">EGF-like domain</keyword>
<dbReference type="RefSeq" id="XP_034063017.1">
    <property type="nucleotide sequence ID" value="XM_034207126.1"/>
</dbReference>
<dbReference type="FunFam" id="2.10.25.10:FF:000173">
    <property type="entry name" value="Neurogenic locus notch protein 2"/>
    <property type="match status" value="1"/>
</dbReference>
<dbReference type="InterPro" id="IPR001791">
    <property type="entry name" value="Laminin_G"/>
</dbReference>
<dbReference type="GO" id="GO:0009653">
    <property type="term" value="P:anatomical structure morphogenesis"/>
    <property type="evidence" value="ECO:0007669"/>
    <property type="project" value="UniProtKB-ARBA"/>
</dbReference>
<keyword evidence="7 13" id="KW-0106">Calcium</keyword>
<dbReference type="FunFam" id="2.60.40.60:FF:000106">
    <property type="entry name" value="FAT atypical cadherin 4"/>
    <property type="match status" value="1"/>
</dbReference>
<dbReference type="SUPFAM" id="SSF49313">
    <property type="entry name" value="Cadherin-like"/>
    <property type="match status" value="17"/>
</dbReference>
<dbReference type="InParanoid" id="A0A6P8U7P3"/>
<feature type="domain" description="Cadherin" evidence="19">
    <location>
        <begin position="314"/>
        <end position="415"/>
    </location>
</feature>
<keyword evidence="5" id="KW-0732">Signal</keyword>
<keyword evidence="6" id="KW-0677">Repeat</keyword>
<dbReference type="CDD" id="cd11304">
    <property type="entry name" value="Cadherin_repeat"/>
    <property type="match status" value="15"/>
</dbReference>
<comment type="caution">
    <text evidence="14">Lacks conserved residue(s) required for the propagation of feature annotation.</text>
</comment>
<dbReference type="PANTHER" id="PTHR24026">
    <property type="entry name" value="FAT ATYPICAL CADHERIN-RELATED"/>
    <property type="match status" value="1"/>
</dbReference>
<evidence type="ECO:0000313" key="20">
    <source>
        <dbReference type="Proteomes" id="UP000515161"/>
    </source>
</evidence>
<keyword evidence="9 16" id="KW-1133">Transmembrane helix</keyword>
<dbReference type="Pfam" id="PF02210">
    <property type="entry name" value="Laminin_G_2"/>
    <property type="match status" value="2"/>
</dbReference>
<dbReference type="GO" id="GO:0005886">
    <property type="term" value="C:plasma membrane"/>
    <property type="evidence" value="ECO:0007669"/>
    <property type="project" value="UniProtKB-SubCell"/>
</dbReference>
<evidence type="ECO:0000313" key="21">
    <source>
        <dbReference type="RefSeq" id="XP_034063017.1"/>
    </source>
</evidence>
<evidence type="ECO:0000259" key="19">
    <source>
        <dbReference type="PROSITE" id="PS50268"/>
    </source>
</evidence>
<feature type="domain" description="Cadherin" evidence="19">
    <location>
        <begin position="1033"/>
        <end position="1137"/>
    </location>
</feature>
<feature type="domain" description="Cadherin" evidence="19">
    <location>
        <begin position="1557"/>
        <end position="1662"/>
    </location>
</feature>
<keyword evidence="12" id="KW-0325">Glycoprotein</keyword>
<dbReference type="InterPro" id="IPR000152">
    <property type="entry name" value="EGF-type_Asp/Asn_hydroxyl_site"/>
</dbReference>
<gene>
    <name evidence="21" type="primary">LOC117540449</name>
</gene>
<name>A0A6P8U7P3_GYMAC</name>
<feature type="domain" description="Cadherin" evidence="19">
    <location>
        <begin position="1244"/>
        <end position="1348"/>
    </location>
</feature>
<dbReference type="PRINTS" id="PR00205">
    <property type="entry name" value="CADHERIN"/>
</dbReference>
<dbReference type="FunFam" id="2.60.40.60:FF:000015">
    <property type="entry name" value="FAT atypical cadherin 1"/>
    <property type="match status" value="1"/>
</dbReference>
<evidence type="ECO:0000256" key="12">
    <source>
        <dbReference type="ARBA" id="ARBA00023180"/>
    </source>
</evidence>
<dbReference type="SMART" id="SM00181">
    <property type="entry name" value="EGF"/>
    <property type="match status" value="5"/>
</dbReference>
<feature type="domain" description="Cadherin" evidence="19">
    <location>
        <begin position="1349"/>
        <end position="1450"/>
    </location>
</feature>
<keyword evidence="8" id="KW-0130">Cell adhesion</keyword>
<feature type="domain" description="Cadherin" evidence="19">
    <location>
        <begin position="521"/>
        <end position="624"/>
    </location>
</feature>
<dbReference type="SMART" id="SM00112">
    <property type="entry name" value="CA"/>
    <property type="match status" value="17"/>
</dbReference>
<evidence type="ECO:0000256" key="1">
    <source>
        <dbReference type="ARBA" id="ARBA00004162"/>
    </source>
</evidence>
<dbReference type="InterPro" id="IPR001881">
    <property type="entry name" value="EGF-like_Ca-bd_dom"/>
</dbReference>
<evidence type="ECO:0000256" key="10">
    <source>
        <dbReference type="ARBA" id="ARBA00023136"/>
    </source>
</evidence>
<feature type="domain" description="Cadherin" evidence="19">
    <location>
        <begin position="734"/>
        <end position="827"/>
    </location>
</feature>
<dbReference type="GO" id="GO:0007163">
    <property type="term" value="P:establishment or maintenance of cell polarity"/>
    <property type="evidence" value="ECO:0007669"/>
    <property type="project" value="UniProtKB-ARBA"/>
</dbReference>
<accession>A0A6P8U7P3</accession>
<evidence type="ECO:0000256" key="6">
    <source>
        <dbReference type="ARBA" id="ARBA00022737"/>
    </source>
</evidence>
<evidence type="ECO:0000256" key="5">
    <source>
        <dbReference type="ARBA" id="ARBA00022729"/>
    </source>
</evidence>
<feature type="region of interest" description="Disordered" evidence="15">
    <location>
        <begin position="2821"/>
        <end position="2848"/>
    </location>
</feature>